<protein>
    <submittedName>
        <fullName evidence="2">Uncharacterized protein</fullName>
    </submittedName>
</protein>
<gene>
    <name evidence="2" type="ORF">Q8F55_008280</name>
</gene>
<dbReference type="RefSeq" id="XP_069206518.1">
    <property type="nucleotide sequence ID" value="XM_069356677.1"/>
</dbReference>
<dbReference type="Proteomes" id="UP001565368">
    <property type="component" value="Unassembled WGS sequence"/>
</dbReference>
<feature type="region of interest" description="Disordered" evidence="1">
    <location>
        <begin position="50"/>
        <end position="143"/>
    </location>
</feature>
<reference evidence="2 3" key="1">
    <citation type="submission" date="2023-08" db="EMBL/GenBank/DDBJ databases">
        <title>Annotated Genome Sequence of Vanrija albida AlHP1.</title>
        <authorList>
            <person name="Herzog R."/>
        </authorList>
    </citation>
    <scope>NUCLEOTIDE SEQUENCE [LARGE SCALE GENOMIC DNA]</scope>
    <source>
        <strain evidence="2 3">AlHP1</strain>
    </source>
</reference>
<dbReference type="EMBL" id="JBBXJM010000006">
    <property type="protein sequence ID" value="KAL1406574.1"/>
    <property type="molecule type" value="Genomic_DNA"/>
</dbReference>
<dbReference type="GeneID" id="95989323"/>
<sequence length="157" mass="17214">MGLRLARHQLRLLLEARRLRADPTILPVYATRPFPTFGSTTALVCERISPASEEEAAPQPPMRAARRVSIYGHEGVNRAHPEMGSDPELPAYTENPSASQPLLTCDDEFPPPPTPPPEAHVHHPPRGASPAPVQRTKSRRDSVLSAMIPMAVTVPHF</sequence>
<accession>A0ABR3PVS3</accession>
<comment type="caution">
    <text evidence="2">The sequence shown here is derived from an EMBL/GenBank/DDBJ whole genome shotgun (WGS) entry which is preliminary data.</text>
</comment>
<evidence type="ECO:0000313" key="3">
    <source>
        <dbReference type="Proteomes" id="UP001565368"/>
    </source>
</evidence>
<proteinExistence type="predicted"/>
<organism evidence="2 3">
    <name type="scientific">Vanrija albida</name>
    <dbReference type="NCBI Taxonomy" id="181172"/>
    <lineage>
        <taxon>Eukaryota</taxon>
        <taxon>Fungi</taxon>
        <taxon>Dikarya</taxon>
        <taxon>Basidiomycota</taxon>
        <taxon>Agaricomycotina</taxon>
        <taxon>Tremellomycetes</taxon>
        <taxon>Trichosporonales</taxon>
        <taxon>Trichosporonaceae</taxon>
        <taxon>Vanrija</taxon>
    </lineage>
</organism>
<name>A0ABR3PVS3_9TREE</name>
<evidence type="ECO:0000256" key="1">
    <source>
        <dbReference type="SAM" id="MobiDB-lite"/>
    </source>
</evidence>
<keyword evidence="3" id="KW-1185">Reference proteome</keyword>
<evidence type="ECO:0000313" key="2">
    <source>
        <dbReference type="EMBL" id="KAL1406574.1"/>
    </source>
</evidence>